<proteinExistence type="predicted"/>
<organism evidence="1">
    <name type="scientific">Chlorobaculum parvum</name>
    <dbReference type="NCBI Taxonomy" id="274539"/>
    <lineage>
        <taxon>Bacteria</taxon>
        <taxon>Pseudomonadati</taxon>
        <taxon>Chlorobiota</taxon>
        <taxon>Chlorobiia</taxon>
        <taxon>Chlorobiales</taxon>
        <taxon>Chlorobiaceae</taxon>
        <taxon>Chlorobaculum</taxon>
    </lineage>
</organism>
<dbReference type="Proteomes" id="UP000886058">
    <property type="component" value="Unassembled WGS sequence"/>
</dbReference>
<reference evidence="1" key="1">
    <citation type="journal article" date="2020" name="mSystems">
        <title>Genome- and Community-Level Interaction Insights into Carbon Utilization and Element Cycling Functions of Hydrothermarchaeota in Hydrothermal Sediment.</title>
        <authorList>
            <person name="Zhou Z."/>
            <person name="Liu Y."/>
            <person name="Xu W."/>
            <person name="Pan J."/>
            <person name="Luo Z.H."/>
            <person name="Li M."/>
        </authorList>
    </citation>
    <scope>NUCLEOTIDE SEQUENCE [LARGE SCALE GENOMIC DNA]</scope>
    <source>
        <strain evidence="1">HyVt-633</strain>
    </source>
</reference>
<evidence type="ECO:0000313" key="1">
    <source>
        <dbReference type="EMBL" id="HHE31437.1"/>
    </source>
</evidence>
<dbReference type="EMBL" id="DRSQ01000046">
    <property type="protein sequence ID" value="HHE31437.1"/>
    <property type="molecule type" value="Genomic_DNA"/>
</dbReference>
<dbReference type="InterPro" id="IPR036369">
    <property type="entry name" value="HIPIP_sf"/>
</dbReference>
<gene>
    <name evidence="1" type="ORF">ENL07_02055</name>
</gene>
<dbReference type="AlphaFoldDB" id="A0A7C5DDA8"/>
<evidence type="ECO:0008006" key="2">
    <source>
        <dbReference type="Google" id="ProtNLM"/>
    </source>
</evidence>
<dbReference type="Gene3D" id="4.10.490.10">
    <property type="entry name" value="High potential iron-sulphur protein"/>
    <property type="match status" value="1"/>
</dbReference>
<dbReference type="GO" id="GO:0019646">
    <property type="term" value="P:aerobic electron transport chain"/>
    <property type="evidence" value="ECO:0007669"/>
    <property type="project" value="InterPro"/>
</dbReference>
<name>A0A7C5DDA8_9CHLB</name>
<comment type="caution">
    <text evidence="1">The sequence shown here is derived from an EMBL/GenBank/DDBJ whole genome shotgun (WGS) entry which is preliminary data.</text>
</comment>
<dbReference type="GO" id="GO:0009055">
    <property type="term" value="F:electron transfer activity"/>
    <property type="evidence" value="ECO:0007669"/>
    <property type="project" value="InterPro"/>
</dbReference>
<accession>A0A7C5DDA8</accession>
<dbReference type="SUPFAM" id="SSF57652">
    <property type="entry name" value="HIPIP (high potential iron protein)"/>
    <property type="match status" value="1"/>
</dbReference>
<sequence>MTIMEIMYKQKEESGKQCQECQSFTVNSENPSVGTCFGKEVVAEGGCMFFKPKEENSKA</sequence>
<protein>
    <recommendedName>
        <fullName evidence="2">HiPIP</fullName>
    </recommendedName>
</protein>